<dbReference type="GO" id="GO:0015562">
    <property type="term" value="F:efflux transmembrane transporter activity"/>
    <property type="evidence" value="ECO:0007669"/>
    <property type="project" value="InterPro"/>
</dbReference>
<comment type="caution">
    <text evidence="4">The sequence shown here is derived from an EMBL/GenBank/DDBJ whole genome shotgun (WGS) entry which is preliminary data.</text>
</comment>
<keyword evidence="2" id="KW-0472">Membrane</keyword>
<keyword evidence="2" id="KW-0449">Lipoprotein</keyword>
<name>A0A9D9DG34_9GAMM</name>
<keyword evidence="2" id="KW-0812">Transmembrane</keyword>
<evidence type="ECO:0000313" key="5">
    <source>
        <dbReference type="Proteomes" id="UP000823631"/>
    </source>
</evidence>
<gene>
    <name evidence="4" type="ORF">IAB19_10310</name>
</gene>
<dbReference type="Gene3D" id="2.20.200.10">
    <property type="entry name" value="Outer membrane efflux proteins (OEP)"/>
    <property type="match status" value="1"/>
</dbReference>
<evidence type="ECO:0000256" key="2">
    <source>
        <dbReference type="RuleBase" id="RU362097"/>
    </source>
</evidence>
<keyword evidence="2" id="KW-1134">Transmembrane beta strand</keyword>
<protein>
    <submittedName>
        <fullName evidence="4">Efflux transporter outer membrane subunit</fullName>
    </submittedName>
</protein>
<dbReference type="Proteomes" id="UP000823631">
    <property type="component" value="Unassembled WGS sequence"/>
</dbReference>
<comment type="similarity">
    <text evidence="1 2">Belongs to the outer membrane factor (OMF) (TC 1.B.17) family.</text>
</comment>
<dbReference type="PROSITE" id="PS51257">
    <property type="entry name" value="PROKAR_LIPOPROTEIN"/>
    <property type="match status" value="1"/>
</dbReference>
<comment type="subcellular location">
    <subcellularLocation>
        <location evidence="2">Cell outer membrane</location>
        <topology evidence="2">Lipid-anchor</topology>
    </subcellularLocation>
</comment>
<dbReference type="Gene3D" id="1.20.1600.10">
    <property type="entry name" value="Outer membrane efflux proteins (OEP)"/>
    <property type="match status" value="1"/>
</dbReference>
<proteinExistence type="inferred from homology"/>
<dbReference type="PANTHER" id="PTHR30203:SF32">
    <property type="entry name" value="CATION EFFLUX SYSTEM PROTEIN CUSC"/>
    <property type="match status" value="1"/>
</dbReference>
<reference evidence="4" key="1">
    <citation type="submission" date="2020-10" db="EMBL/GenBank/DDBJ databases">
        <authorList>
            <person name="Gilroy R."/>
        </authorList>
    </citation>
    <scope>NUCLEOTIDE SEQUENCE</scope>
    <source>
        <strain evidence="4">17213</strain>
    </source>
</reference>
<dbReference type="EMBL" id="JADINH010000205">
    <property type="protein sequence ID" value="MBO8416761.1"/>
    <property type="molecule type" value="Genomic_DNA"/>
</dbReference>
<dbReference type="Pfam" id="PF02321">
    <property type="entry name" value="OEP"/>
    <property type="match status" value="2"/>
</dbReference>
<evidence type="ECO:0000256" key="1">
    <source>
        <dbReference type="ARBA" id="ARBA00007613"/>
    </source>
</evidence>
<dbReference type="InterPro" id="IPR010131">
    <property type="entry name" value="MdtP/NodT-like"/>
</dbReference>
<reference evidence="4" key="2">
    <citation type="journal article" date="2021" name="PeerJ">
        <title>Extensive microbial diversity within the chicken gut microbiome revealed by metagenomics and culture.</title>
        <authorList>
            <person name="Gilroy R."/>
            <person name="Ravi A."/>
            <person name="Getino M."/>
            <person name="Pursley I."/>
            <person name="Horton D.L."/>
            <person name="Alikhan N.F."/>
            <person name="Baker D."/>
            <person name="Gharbi K."/>
            <person name="Hall N."/>
            <person name="Watson M."/>
            <person name="Adriaenssens E.M."/>
            <person name="Foster-Nyarko E."/>
            <person name="Jarju S."/>
            <person name="Secka A."/>
            <person name="Antonio M."/>
            <person name="Oren A."/>
            <person name="Chaudhuri R.R."/>
            <person name="La Ragione R."/>
            <person name="Hildebrand F."/>
            <person name="Pallen M.J."/>
        </authorList>
    </citation>
    <scope>NUCLEOTIDE SEQUENCE</scope>
    <source>
        <strain evidence="4">17213</strain>
    </source>
</reference>
<organism evidence="4 5">
    <name type="scientific">Candidatus Avisuccinivibrio stercorigallinarum</name>
    <dbReference type="NCBI Taxonomy" id="2840704"/>
    <lineage>
        <taxon>Bacteria</taxon>
        <taxon>Pseudomonadati</taxon>
        <taxon>Pseudomonadota</taxon>
        <taxon>Gammaproteobacteria</taxon>
        <taxon>Aeromonadales</taxon>
        <taxon>Succinivibrionaceae</taxon>
        <taxon>Succinivibrionaceae incertae sedis</taxon>
        <taxon>Candidatus Avisuccinivibrio</taxon>
    </lineage>
</organism>
<feature type="region of interest" description="Disordered" evidence="3">
    <location>
        <begin position="109"/>
        <end position="131"/>
    </location>
</feature>
<dbReference type="NCBIfam" id="TIGR01845">
    <property type="entry name" value="outer_NodT"/>
    <property type="match status" value="1"/>
</dbReference>
<dbReference type="SUPFAM" id="SSF56954">
    <property type="entry name" value="Outer membrane efflux proteins (OEP)"/>
    <property type="match status" value="1"/>
</dbReference>
<dbReference type="AlphaFoldDB" id="A0A9D9DG34"/>
<dbReference type="PANTHER" id="PTHR30203">
    <property type="entry name" value="OUTER MEMBRANE CATION EFFLUX PROTEIN"/>
    <property type="match status" value="1"/>
</dbReference>
<dbReference type="InterPro" id="IPR003423">
    <property type="entry name" value="OMP_efflux"/>
</dbReference>
<evidence type="ECO:0000256" key="3">
    <source>
        <dbReference type="SAM" id="MobiDB-lite"/>
    </source>
</evidence>
<keyword evidence="2" id="KW-0564">Palmitate</keyword>
<evidence type="ECO:0000313" key="4">
    <source>
        <dbReference type="EMBL" id="MBO8416761.1"/>
    </source>
</evidence>
<sequence>MRAAVKKSLCVKSLSLAVFTVLAIGMSGCSLTLTDYQRPELPQAASFEHAESFLGIAISEKYWQLFGDEKFNALAEKALLTNYDLQNAYLNVRAAQAQLGLTNTNLNPTASSSAGADARKELENGTNTKSSSTALQLSYEVDLFGRLAAQRRSAEESLNASAYDYWAMRLSVISALGTAYWQYAYAVEALRLGNEELDASTRRLQLISAKYQAGAADGLELDTARVNHLAVLDSVEQRRQNLYMAKNALNLLLHNTPDVQLEVSSLDSAVMPNISLVMPAELLSRRPDLMAAEARLRAAVADTDEARLNFYPQFNLSAGLTAGDGSAIARFLSDPIGALGAAVTLPFLNFNELSYMEESAMVEKDRAELNFVNTYLTALQETADAIDAVNYYQQAVKSMAERERLAKLNYQRYEVRYRSGACPLSDLLDASDTLRQASISLLEAKRDSLTSMLNLMTAAGGDTNESHIAEILSTSKG</sequence>
<accession>A0A9D9DG34</accession>
<dbReference type="GO" id="GO:0009279">
    <property type="term" value="C:cell outer membrane"/>
    <property type="evidence" value="ECO:0007669"/>
    <property type="project" value="UniProtKB-SubCell"/>
</dbReference>